<gene>
    <name evidence="3" type="ORF">PSTG_14363</name>
</gene>
<dbReference type="SUPFAM" id="SSF53098">
    <property type="entry name" value="Ribonuclease H-like"/>
    <property type="match status" value="1"/>
</dbReference>
<dbReference type="InterPro" id="IPR012337">
    <property type="entry name" value="RNaseH-like_sf"/>
</dbReference>
<name>A0A0L0UZS4_9BASI</name>
<protein>
    <recommendedName>
        <fullName evidence="2">HAT C-terminal dimerisation domain-containing protein</fullName>
    </recommendedName>
</protein>
<proteinExistence type="predicted"/>
<dbReference type="Pfam" id="PF05699">
    <property type="entry name" value="Dimer_Tnp_hAT"/>
    <property type="match status" value="1"/>
</dbReference>
<feature type="compositionally biased region" description="Basic and acidic residues" evidence="1">
    <location>
        <begin position="180"/>
        <end position="194"/>
    </location>
</feature>
<dbReference type="InterPro" id="IPR008906">
    <property type="entry name" value="HATC_C_dom"/>
</dbReference>
<organism evidence="3 4">
    <name type="scientific">Puccinia striiformis f. sp. tritici PST-78</name>
    <dbReference type="NCBI Taxonomy" id="1165861"/>
    <lineage>
        <taxon>Eukaryota</taxon>
        <taxon>Fungi</taxon>
        <taxon>Dikarya</taxon>
        <taxon>Basidiomycota</taxon>
        <taxon>Pucciniomycotina</taxon>
        <taxon>Pucciniomycetes</taxon>
        <taxon>Pucciniales</taxon>
        <taxon>Pucciniaceae</taxon>
        <taxon>Puccinia</taxon>
    </lineage>
</organism>
<comment type="caution">
    <text evidence="3">The sequence shown here is derived from an EMBL/GenBank/DDBJ whole genome shotgun (WGS) entry which is preliminary data.</text>
</comment>
<dbReference type="EMBL" id="AJIL01000170">
    <property type="protein sequence ID" value="KNE92269.1"/>
    <property type="molecule type" value="Genomic_DNA"/>
</dbReference>
<keyword evidence="4" id="KW-1185">Reference proteome</keyword>
<sequence>MVLHPSFKHKYFKIAGWEKDWIAEALRLTREMFNTHYKPSPTGQPSTNPHKVAKQPKTGNLAQLDAAQATRVQSANDPLDVWLALGLLLDDGSPINTLKWWIQQKRAGNTHGGPLQMALNVLSCPATSVDVERAFSFGCNYVTQKRHHLNSILVTRGMSVAFYSKNKLIEPSLLKGGPQQREREREEAKEELND</sequence>
<evidence type="ECO:0000313" key="4">
    <source>
        <dbReference type="Proteomes" id="UP000054564"/>
    </source>
</evidence>
<dbReference type="GO" id="GO:0046983">
    <property type="term" value="F:protein dimerization activity"/>
    <property type="evidence" value="ECO:0007669"/>
    <property type="project" value="InterPro"/>
</dbReference>
<accession>A0A0L0UZS4</accession>
<evidence type="ECO:0000259" key="2">
    <source>
        <dbReference type="Pfam" id="PF05699"/>
    </source>
</evidence>
<evidence type="ECO:0000313" key="3">
    <source>
        <dbReference type="EMBL" id="KNE92269.1"/>
    </source>
</evidence>
<dbReference type="Proteomes" id="UP000054564">
    <property type="component" value="Unassembled WGS sequence"/>
</dbReference>
<dbReference type="OrthoDB" id="3359487at2759"/>
<feature type="region of interest" description="Disordered" evidence="1">
    <location>
        <begin position="174"/>
        <end position="194"/>
    </location>
</feature>
<feature type="domain" description="HAT C-terminal dimerisation" evidence="2">
    <location>
        <begin position="80"/>
        <end position="150"/>
    </location>
</feature>
<evidence type="ECO:0000256" key="1">
    <source>
        <dbReference type="SAM" id="MobiDB-lite"/>
    </source>
</evidence>
<dbReference type="STRING" id="1165861.A0A0L0UZS4"/>
<reference evidence="4" key="1">
    <citation type="submission" date="2014-03" db="EMBL/GenBank/DDBJ databases">
        <title>The Genome Sequence of Puccinia striiformis f. sp. tritici PST-78.</title>
        <authorList>
            <consortium name="The Broad Institute Genome Sequencing Platform"/>
            <person name="Cuomo C."/>
            <person name="Hulbert S."/>
            <person name="Chen X."/>
            <person name="Walker B."/>
            <person name="Young S.K."/>
            <person name="Zeng Q."/>
            <person name="Gargeya S."/>
            <person name="Fitzgerald M."/>
            <person name="Haas B."/>
            <person name="Abouelleil A."/>
            <person name="Alvarado L."/>
            <person name="Arachchi H.M."/>
            <person name="Berlin A.M."/>
            <person name="Chapman S.B."/>
            <person name="Goldberg J."/>
            <person name="Griggs A."/>
            <person name="Gujja S."/>
            <person name="Hansen M."/>
            <person name="Howarth C."/>
            <person name="Imamovic A."/>
            <person name="Larimer J."/>
            <person name="McCowan C."/>
            <person name="Montmayeur A."/>
            <person name="Murphy C."/>
            <person name="Neiman D."/>
            <person name="Pearson M."/>
            <person name="Priest M."/>
            <person name="Roberts A."/>
            <person name="Saif S."/>
            <person name="Shea T."/>
            <person name="Sisk P."/>
            <person name="Sykes S."/>
            <person name="Wortman J."/>
            <person name="Nusbaum C."/>
            <person name="Birren B."/>
        </authorList>
    </citation>
    <scope>NUCLEOTIDE SEQUENCE [LARGE SCALE GENOMIC DNA]</scope>
    <source>
        <strain evidence="4">race PST-78</strain>
    </source>
</reference>
<dbReference type="AlphaFoldDB" id="A0A0L0UZS4"/>